<dbReference type="SUPFAM" id="SSF56219">
    <property type="entry name" value="DNase I-like"/>
    <property type="match status" value="1"/>
</dbReference>
<accession>A0AAV3QLN8</accession>
<evidence type="ECO:0000313" key="2">
    <source>
        <dbReference type="Proteomes" id="UP001454036"/>
    </source>
</evidence>
<dbReference type="Proteomes" id="UP001454036">
    <property type="component" value="Unassembled WGS sequence"/>
</dbReference>
<dbReference type="InterPro" id="IPR036691">
    <property type="entry name" value="Endo/exonu/phosph_ase_sf"/>
</dbReference>
<proteinExistence type="predicted"/>
<reference evidence="1 2" key="1">
    <citation type="submission" date="2024-01" db="EMBL/GenBank/DDBJ databases">
        <title>The complete chloroplast genome sequence of Lithospermum erythrorhizon: insights into the phylogenetic relationship among Boraginaceae species and the maternal lineages of purple gromwells.</title>
        <authorList>
            <person name="Okada T."/>
            <person name="Watanabe K."/>
        </authorList>
    </citation>
    <scope>NUCLEOTIDE SEQUENCE [LARGE SCALE GENOMIC DNA]</scope>
</reference>
<dbReference type="EMBL" id="BAABME010005216">
    <property type="protein sequence ID" value="GAA0164989.1"/>
    <property type="molecule type" value="Genomic_DNA"/>
</dbReference>
<comment type="caution">
    <text evidence="1">The sequence shown here is derived from an EMBL/GenBank/DDBJ whole genome shotgun (WGS) entry which is preliminary data.</text>
</comment>
<evidence type="ECO:0000313" key="1">
    <source>
        <dbReference type="EMBL" id="GAA0164989.1"/>
    </source>
</evidence>
<sequence>MLAAEPKAPVGGFEDADTHLGDPAILAVGGNRRNEEKVESVRGGLKRPMKGFPRQDKGSFIFLWLSKPITKYKGTSHGEDDMVARGRKGGLTLLWPRNLNVTIMSYSSHHIEAMVEDDDEHPWCFVGFYGHHEVRFRTLSWELLKFLNNKLNLPTVFLGDFSEVLDVVEH</sequence>
<gene>
    <name evidence="1" type="ORF">LIER_20501</name>
</gene>
<protein>
    <submittedName>
        <fullName evidence="1">Uncharacterized protein</fullName>
    </submittedName>
</protein>
<organism evidence="1 2">
    <name type="scientific">Lithospermum erythrorhizon</name>
    <name type="common">Purple gromwell</name>
    <name type="synonym">Lithospermum officinale var. erythrorhizon</name>
    <dbReference type="NCBI Taxonomy" id="34254"/>
    <lineage>
        <taxon>Eukaryota</taxon>
        <taxon>Viridiplantae</taxon>
        <taxon>Streptophyta</taxon>
        <taxon>Embryophyta</taxon>
        <taxon>Tracheophyta</taxon>
        <taxon>Spermatophyta</taxon>
        <taxon>Magnoliopsida</taxon>
        <taxon>eudicotyledons</taxon>
        <taxon>Gunneridae</taxon>
        <taxon>Pentapetalae</taxon>
        <taxon>asterids</taxon>
        <taxon>lamiids</taxon>
        <taxon>Boraginales</taxon>
        <taxon>Boraginaceae</taxon>
        <taxon>Boraginoideae</taxon>
        <taxon>Lithospermeae</taxon>
        <taxon>Lithospermum</taxon>
    </lineage>
</organism>
<keyword evidence="2" id="KW-1185">Reference proteome</keyword>
<name>A0AAV3QLN8_LITER</name>
<dbReference type="AlphaFoldDB" id="A0AAV3QLN8"/>